<dbReference type="Gene3D" id="3.30.160.60">
    <property type="entry name" value="Classic Zinc Finger"/>
    <property type="match status" value="2"/>
</dbReference>
<dbReference type="OrthoDB" id="654211at2759"/>
<evidence type="ECO:0000256" key="3">
    <source>
        <dbReference type="ARBA" id="ARBA00022723"/>
    </source>
</evidence>
<keyword evidence="4" id="KW-0677">Repeat</keyword>
<dbReference type="RefSeq" id="XP_018984907.1">
    <property type="nucleotide sequence ID" value="XM_019129098.1"/>
</dbReference>
<dbReference type="PROSITE" id="PS00028">
    <property type="entry name" value="ZINC_FINGER_C2H2_1"/>
    <property type="match status" value="2"/>
</dbReference>
<feature type="region of interest" description="Disordered" evidence="15">
    <location>
        <begin position="476"/>
        <end position="497"/>
    </location>
</feature>
<feature type="region of interest" description="Disordered" evidence="15">
    <location>
        <begin position="139"/>
        <end position="167"/>
    </location>
</feature>
<evidence type="ECO:0000259" key="16">
    <source>
        <dbReference type="PROSITE" id="PS50157"/>
    </source>
</evidence>
<keyword evidence="8" id="KW-0238">DNA-binding</keyword>
<evidence type="ECO:0000313" key="18">
    <source>
        <dbReference type="Proteomes" id="UP000094336"/>
    </source>
</evidence>
<dbReference type="FunFam" id="3.30.160.60:FF:000152">
    <property type="entry name" value="DNA-binding protein creA"/>
    <property type="match status" value="1"/>
</dbReference>
<evidence type="ECO:0000256" key="8">
    <source>
        <dbReference type="ARBA" id="ARBA00023125"/>
    </source>
</evidence>
<evidence type="ECO:0000256" key="12">
    <source>
        <dbReference type="ARBA" id="ARBA00056233"/>
    </source>
</evidence>
<dbReference type="PANTHER" id="PTHR47428">
    <property type="entry name" value="REGULATORY PROTEIN MIG1-RELATED"/>
    <property type="match status" value="1"/>
</dbReference>
<keyword evidence="5 14" id="KW-0863">Zinc-finger</keyword>
<evidence type="ECO:0000256" key="11">
    <source>
        <dbReference type="ARBA" id="ARBA00038023"/>
    </source>
</evidence>
<keyword evidence="2" id="KW-0678">Repressor</keyword>
<dbReference type="EMBL" id="KV454432">
    <property type="protein sequence ID" value="ODQ79579.1"/>
    <property type="molecule type" value="Genomic_DNA"/>
</dbReference>
<keyword evidence="6" id="KW-0862">Zinc</keyword>
<evidence type="ECO:0000256" key="6">
    <source>
        <dbReference type="ARBA" id="ARBA00022833"/>
    </source>
</evidence>
<dbReference type="InterPro" id="IPR036236">
    <property type="entry name" value="Znf_C2H2_sf"/>
</dbReference>
<dbReference type="FunFam" id="3.30.160.60:FF:000089">
    <property type="entry name" value="DNA-binding protein creA"/>
    <property type="match status" value="1"/>
</dbReference>
<evidence type="ECO:0000256" key="13">
    <source>
        <dbReference type="ARBA" id="ARBA00068528"/>
    </source>
</evidence>
<sequence length="497" mass="53605">MSAETAEKKNEELPRPYKCPICAKAFHRLEHQTRHIRTHTGEKPHSCNFPGCFKKFSRSDELTRHSRIHTNPNSRRNKNLTVKSMKESEVAPERDEPTDADAVAAAAVMAGVAQPKVKKPTQKLEIPAYGQVPLLFQPSVHQPTPSAPHLRAPQPFSPQQGRYTPSSTKMDLDLLVSAATEELKHLKQEQTWALKLSKSSTSLTEQADAMRDDASVRQPLYPLPHAAKSYTSVDSLLSQHKASSNGVAYLPSLLRMAPLGKALASPKHDDRLDLEELSRVKRSRPNSPMQAGYTLPNSPKIGHIGTPSVSALNSFTNLSGMAFSSLTMSSLNRGPASLSRSFTNASDNGLASKSSTSLYGASTSVASVPGWSIPAHSYTSSPLHTPLVSPRLAPTSAREAELPSLRSLNLDLPANLSIAKLVGDSHPATASSDATSAPPLQPQFQFRAKTPGPLIMLMMSLSNLGERRENGEFMKKRSFSANTGGPSGQVFAGGNAS</sequence>
<dbReference type="GO" id="GO:0005737">
    <property type="term" value="C:cytoplasm"/>
    <property type="evidence" value="ECO:0007669"/>
    <property type="project" value="TreeGrafter"/>
</dbReference>
<feature type="compositionally biased region" description="Polar residues" evidence="15">
    <location>
        <begin position="157"/>
        <end position="167"/>
    </location>
</feature>
<evidence type="ECO:0000256" key="2">
    <source>
        <dbReference type="ARBA" id="ARBA00022491"/>
    </source>
</evidence>
<dbReference type="GO" id="GO:0008270">
    <property type="term" value="F:zinc ion binding"/>
    <property type="evidence" value="ECO:0007669"/>
    <property type="project" value="UniProtKB-KW"/>
</dbReference>
<proteinExistence type="inferred from homology"/>
<keyword evidence="18" id="KW-1185">Reference proteome</keyword>
<evidence type="ECO:0000256" key="4">
    <source>
        <dbReference type="ARBA" id="ARBA00022737"/>
    </source>
</evidence>
<evidence type="ECO:0000256" key="10">
    <source>
        <dbReference type="ARBA" id="ARBA00023242"/>
    </source>
</evidence>
<feature type="domain" description="C2H2-type" evidence="16">
    <location>
        <begin position="45"/>
        <end position="74"/>
    </location>
</feature>
<name>A0A1E3QPE4_9ASCO</name>
<dbReference type="Proteomes" id="UP000094336">
    <property type="component" value="Unassembled WGS sequence"/>
</dbReference>
<keyword evidence="9" id="KW-0804">Transcription</keyword>
<dbReference type="SMART" id="SM00355">
    <property type="entry name" value="ZnF_C2H2"/>
    <property type="match status" value="2"/>
</dbReference>
<gene>
    <name evidence="17" type="ORF">BABINDRAFT_161964</name>
</gene>
<evidence type="ECO:0000256" key="7">
    <source>
        <dbReference type="ARBA" id="ARBA00023015"/>
    </source>
</evidence>
<keyword evidence="3" id="KW-0479">Metal-binding</keyword>
<dbReference type="GO" id="GO:0005634">
    <property type="term" value="C:nucleus"/>
    <property type="evidence" value="ECO:0007669"/>
    <property type="project" value="UniProtKB-SubCell"/>
</dbReference>
<dbReference type="InterPro" id="IPR013087">
    <property type="entry name" value="Znf_C2H2_type"/>
</dbReference>
<dbReference type="GO" id="GO:0000978">
    <property type="term" value="F:RNA polymerase II cis-regulatory region sequence-specific DNA binding"/>
    <property type="evidence" value="ECO:0007669"/>
    <property type="project" value="TreeGrafter"/>
</dbReference>
<keyword evidence="7" id="KW-0805">Transcription regulation</keyword>
<comment type="similarity">
    <text evidence="11">Belongs to the creA/MIG C2H2-type zinc-finger protein family.</text>
</comment>
<evidence type="ECO:0000256" key="5">
    <source>
        <dbReference type="ARBA" id="ARBA00022771"/>
    </source>
</evidence>
<keyword evidence="10" id="KW-0539">Nucleus</keyword>
<dbReference type="Pfam" id="PF00096">
    <property type="entry name" value="zf-C2H2"/>
    <property type="match status" value="2"/>
</dbReference>
<comment type="subcellular location">
    <subcellularLocation>
        <location evidence="1">Nucleus</location>
    </subcellularLocation>
</comment>
<dbReference type="AlphaFoldDB" id="A0A1E3QPE4"/>
<evidence type="ECO:0000256" key="9">
    <source>
        <dbReference type="ARBA" id="ARBA00023163"/>
    </source>
</evidence>
<dbReference type="SUPFAM" id="SSF57667">
    <property type="entry name" value="beta-beta-alpha zinc fingers"/>
    <property type="match status" value="1"/>
</dbReference>
<dbReference type="GO" id="GO:0000433">
    <property type="term" value="P:carbon catabolite repression of transcription from RNA polymerase II promoter by glucose"/>
    <property type="evidence" value="ECO:0007669"/>
    <property type="project" value="TreeGrafter"/>
</dbReference>
<dbReference type="InterPro" id="IPR051007">
    <property type="entry name" value="creA/MIG_C2H2-ZnF"/>
</dbReference>
<reference evidence="18" key="1">
    <citation type="submission" date="2016-05" db="EMBL/GenBank/DDBJ databases">
        <title>Comparative genomics of biotechnologically important yeasts.</title>
        <authorList>
            <consortium name="DOE Joint Genome Institute"/>
            <person name="Riley R."/>
            <person name="Haridas S."/>
            <person name="Wolfe K.H."/>
            <person name="Lopes M.R."/>
            <person name="Hittinger C.T."/>
            <person name="Goker M."/>
            <person name="Salamov A."/>
            <person name="Wisecaver J."/>
            <person name="Long T.M."/>
            <person name="Aerts A.L."/>
            <person name="Barry K."/>
            <person name="Choi C."/>
            <person name="Clum A."/>
            <person name="Coughlan A.Y."/>
            <person name="Deshpande S."/>
            <person name="Douglass A.P."/>
            <person name="Hanson S.J."/>
            <person name="Klenk H.-P."/>
            <person name="Labutti K."/>
            <person name="Lapidus A."/>
            <person name="Lindquist E."/>
            <person name="Lipzen A."/>
            <person name="Meier-Kolthoff J.P."/>
            <person name="Ohm R.A."/>
            <person name="Otillar R.P."/>
            <person name="Pangilinan J."/>
            <person name="Peng Y."/>
            <person name="Rokas A."/>
            <person name="Rosa C.A."/>
            <person name="Scheuner C."/>
            <person name="Sibirny A.A."/>
            <person name="Slot J.C."/>
            <person name="Stielow J.B."/>
            <person name="Sun H."/>
            <person name="Kurtzman C.P."/>
            <person name="Blackwell M."/>
            <person name="Grigoriev I.V."/>
            <person name="Jeffries T.W."/>
        </authorList>
    </citation>
    <scope>NUCLEOTIDE SEQUENCE [LARGE SCALE GENOMIC DNA]</scope>
    <source>
        <strain evidence="18">NRRL Y-12698</strain>
    </source>
</reference>
<dbReference type="GeneID" id="30146951"/>
<dbReference type="PROSITE" id="PS50157">
    <property type="entry name" value="ZINC_FINGER_C2H2_2"/>
    <property type="match status" value="2"/>
</dbReference>
<comment type="function">
    <text evidence="12">Involved in glucose repression of glucose metabolism genes.</text>
</comment>
<evidence type="ECO:0000313" key="17">
    <source>
        <dbReference type="EMBL" id="ODQ79579.1"/>
    </source>
</evidence>
<evidence type="ECO:0000256" key="15">
    <source>
        <dbReference type="SAM" id="MobiDB-lite"/>
    </source>
</evidence>
<accession>A0A1E3QPE4</accession>
<dbReference type="PANTHER" id="PTHR47428:SF1">
    <property type="entry name" value="REGULATORY PROTEIN MIG1-RELATED"/>
    <property type="match status" value="1"/>
</dbReference>
<evidence type="ECO:0000256" key="1">
    <source>
        <dbReference type="ARBA" id="ARBA00004123"/>
    </source>
</evidence>
<organism evidence="17 18">
    <name type="scientific">Babjeviella inositovora NRRL Y-12698</name>
    <dbReference type="NCBI Taxonomy" id="984486"/>
    <lineage>
        <taxon>Eukaryota</taxon>
        <taxon>Fungi</taxon>
        <taxon>Dikarya</taxon>
        <taxon>Ascomycota</taxon>
        <taxon>Saccharomycotina</taxon>
        <taxon>Pichiomycetes</taxon>
        <taxon>Serinales incertae sedis</taxon>
        <taxon>Babjeviella</taxon>
    </lineage>
</organism>
<dbReference type="STRING" id="984486.A0A1E3QPE4"/>
<protein>
    <recommendedName>
        <fullName evidence="13">Regulatory protein MIG1</fullName>
    </recommendedName>
</protein>
<feature type="domain" description="C2H2-type" evidence="16">
    <location>
        <begin position="17"/>
        <end position="44"/>
    </location>
</feature>
<evidence type="ECO:0000256" key="14">
    <source>
        <dbReference type="PROSITE-ProRule" id="PRU00042"/>
    </source>
</evidence>